<accession>A0A1H0A647</accession>
<gene>
    <name evidence="1" type="ORF">SAMN05216191_13453</name>
</gene>
<proteinExistence type="predicted"/>
<sequence length="47" mass="5493">MKVQPQGVNPGLSPQAWYKLHVRLARMNKKYREQLMEAHMKGEKKVG</sequence>
<dbReference type="EMBL" id="FNGM01000034">
    <property type="protein sequence ID" value="SDN28206.1"/>
    <property type="molecule type" value="Genomic_DNA"/>
</dbReference>
<organism evidence="1 2">
    <name type="scientific">Paenibacillus jilunlii</name>
    <dbReference type="NCBI Taxonomy" id="682956"/>
    <lineage>
        <taxon>Bacteria</taxon>
        <taxon>Bacillati</taxon>
        <taxon>Bacillota</taxon>
        <taxon>Bacilli</taxon>
        <taxon>Bacillales</taxon>
        <taxon>Paenibacillaceae</taxon>
        <taxon>Paenibacillus</taxon>
    </lineage>
</organism>
<dbReference type="AlphaFoldDB" id="A0A1H0A647"/>
<name>A0A1H0A647_9BACL</name>
<evidence type="ECO:0000313" key="2">
    <source>
        <dbReference type="Proteomes" id="UP000182783"/>
    </source>
</evidence>
<evidence type="ECO:0000313" key="1">
    <source>
        <dbReference type="EMBL" id="SDN28206.1"/>
    </source>
</evidence>
<dbReference type="RefSeq" id="WP_157243742.1">
    <property type="nucleotide sequence ID" value="NZ_CP048429.1"/>
</dbReference>
<dbReference type="Proteomes" id="UP000182783">
    <property type="component" value="Unassembled WGS sequence"/>
</dbReference>
<protein>
    <submittedName>
        <fullName evidence="1">Uncharacterized protein</fullName>
    </submittedName>
</protein>
<reference evidence="1 2" key="1">
    <citation type="submission" date="2016-10" db="EMBL/GenBank/DDBJ databases">
        <authorList>
            <person name="de Groot N.N."/>
        </authorList>
    </citation>
    <scope>NUCLEOTIDE SEQUENCE [LARGE SCALE GENOMIC DNA]</scope>
    <source>
        <strain evidence="1 2">CGMCC 1.10239</strain>
    </source>
</reference>